<dbReference type="Pfam" id="PF00383">
    <property type="entry name" value="dCMP_cyt_deam_1"/>
    <property type="match status" value="1"/>
</dbReference>
<dbReference type="EMBL" id="BBZA01000056">
    <property type="protein sequence ID" value="GAP62417.1"/>
    <property type="molecule type" value="Genomic_DNA"/>
</dbReference>
<feature type="domain" description="CMP/dCMP-type deaminase" evidence="16">
    <location>
        <begin position="1"/>
        <end position="126"/>
    </location>
</feature>
<reference evidence="19" key="3">
    <citation type="submission" date="2015-08" db="EMBL/GenBank/DDBJ databases">
        <title>Draft Genome Sequence of a Heterotrophic Facultative Anaerobic Bacterium Ardenticatena maritima Strain 110S.</title>
        <authorList>
            <person name="Kawaichi S."/>
            <person name="Yoshida T."/>
            <person name="Sako Y."/>
            <person name="Nakamura R."/>
        </authorList>
    </citation>
    <scope>NUCLEOTIDE SEQUENCE [LARGE SCALE GENOMIC DNA]</scope>
    <source>
        <strain evidence="19">110S</strain>
    </source>
</reference>
<comment type="catalytic activity">
    <reaction evidence="10 15">
        <text>2'-deoxycytidine + H2O + H(+) = 2'-deoxyuridine + NH4(+)</text>
        <dbReference type="Rhea" id="RHEA:13433"/>
        <dbReference type="ChEBI" id="CHEBI:15377"/>
        <dbReference type="ChEBI" id="CHEBI:15378"/>
        <dbReference type="ChEBI" id="CHEBI:15698"/>
        <dbReference type="ChEBI" id="CHEBI:16450"/>
        <dbReference type="ChEBI" id="CHEBI:28938"/>
        <dbReference type="EC" id="3.5.4.5"/>
    </reaction>
</comment>
<keyword evidence="8 14" id="KW-0862">Zinc</keyword>
<evidence type="ECO:0000256" key="1">
    <source>
        <dbReference type="ARBA" id="ARBA00001947"/>
    </source>
</evidence>
<evidence type="ECO:0000256" key="13">
    <source>
        <dbReference type="PIRSR" id="PIRSR606262-2"/>
    </source>
</evidence>
<accession>A0A0M9UC34</accession>
<evidence type="ECO:0000256" key="2">
    <source>
        <dbReference type="ARBA" id="ARBA00003949"/>
    </source>
</evidence>
<comment type="caution">
    <text evidence="17">The sequence shown here is derived from an EMBL/GenBank/DDBJ whole genome shotgun (WGS) entry which is preliminary data.</text>
</comment>
<dbReference type="InterPro" id="IPR050202">
    <property type="entry name" value="Cyt/Deoxycyt_deaminase"/>
</dbReference>
<name>A0A0M9UC34_9CHLR</name>
<dbReference type="PANTHER" id="PTHR11644">
    <property type="entry name" value="CYTIDINE DEAMINASE"/>
    <property type="match status" value="1"/>
</dbReference>
<dbReference type="FunFam" id="3.40.140.10:FF:000008">
    <property type="entry name" value="Cytidine deaminase"/>
    <property type="match status" value="1"/>
</dbReference>
<feature type="binding site" evidence="14">
    <location>
        <position position="53"/>
    </location>
    <ligand>
        <name>Zn(2+)</name>
        <dbReference type="ChEBI" id="CHEBI:29105"/>
        <note>catalytic</note>
    </ligand>
</feature>
<evidence type="ECO:0000256" key="12">
    <source>
        <dbReference type="PIRSR" id="PIRSR606262-1"/>
    </source>
</evidence>
<gene>
    <name evidence="17" type="primary">cdd</name>
    <name evidence="17" type="ORF">ARMA_0840</name>
    <name evidence="18" type="ORF">SE16_05305</name>
</gene>
<dbReference type="NCBIfam" id="NF004064">
    <property type="entry name" value="PRK05578.1"/>
    <property type="match status" value="1"/>
</dbReference>
<evidence type="ECO:0000313" key="20">
    <source>
        <dbReference type="Proteomes" id="UP000050502"/>
    </source>
</evidence>
<dbReference type="EMBL" id="LGKN01000004">
    <property type="protein sequence ID" value="KPL88262.1"/>
    <property type="molecule type" value="Genomic_DNA"/>
</dbReference>
<keyword evidence="7 15" id="KW-0378">Hydrolase</keyword>
<dbReference type="InParanoid" id="A0A0M9UC34"/>
<dbReference type="Proteomes" id="UP000050502">
    <property type="component" value="Unassembled WGS sequence"/>
</dbReference>
<evidence type="ECO:0000256" key="7">
    <source>
        <dbReference type="ARBA" id="ARBA00022801"/>
    </source>
</evidence>
<comment type="similarity">
    <text evidence="3 15">Belongs to the cytidine and deoxycytidylate deaminase family.</text>
</comment>
<dbReference type="PROSITE" id="PS51747">
    <property type="entry name" value="CYT_DCMP_DEAMINASES_2"/>
    <property type="match status" value="1"/>
</dbReference>
<evidence type="ECO:0000256" key="15">
    <source>
        <dbReference type="RuleBase" id="RU364006"/>
    </source>
</evidence>
<dbReference type="EC" id="3.5.4.5" evidence="4 15"/>
<protein>
    <recommendedName>
        <fullName evidence="5 15">Cytidine deaminase</fullName>
        <ecNumber evidence="4 15">3.5.4.5</ecNumber>
    </recommendedName>
    <alternativeName>
        <fullName evidence="9 15">Cytidine aminohydrolase</fullName>
    </alternativeName>
</protein>
<dbReference type="GO" id="GO:0072527">
    <property type="term" value="P:pyrimidine-containing compound metabolic process"/>
    <property type="evidence" value="ECO:0007669"/>
    <property type="project" value="UniProtKB-ARBA"/>
</dbReference>
<keyword evidence="6 14" id="KW-0479">Metal-binding</keyword>
<dbReference type="GO" id="GO:0004126">
    <property type="term" value="F:cytidine deaminase activity"/>
    <property type="evidence" value="ECO:0007669"/>
    <property type="project" value="UniProtKB-UniRule"/>
</dbReference>
<dbReference type="InterPro" id="IPR016192">
    <property type="entry name" value="APOBEC/CMP_deaminase_Zn-bd"/>
</dbReference>
<evidence type="ECO:0000256" key="8">
    <source>
        <dbReference type="ARBA" id="ARBA00022833"/>
    </source>
</evidence>
<evidence type="ECO:0000256" key="14">
    <source>
        <dbReference type="PIRSR" id="PIRSR606262-3"/>
    </source>
</evidence>
<feature type="binding site" evidence="13">
    <location>
        <begin position="42"/>
        <end position="48"/>
    </location>
    <ligand>
        <name>substrate</name>
    </ligand>
</feature>
<dbReference type="GO" id="GO:0042802">
    <property type="term" value="F:identical protein binding"/>
    <property type="evidence" value="ECO:0007669"/>
    <property type="project" value="UniProtKB-ARBA"/>
</dbReference>
<feature type="binding site" evidence="14">
    <location>
        <position position="87"/>
    </location>
    <ligand>
        <name>Zn(2+)</name>
        <dbReference type="ChEBI" id="CHEBI:29105"/>
        <note>catalytic</note>
    </ligand>
</feature>
<dbReference type="OrthoDB" id="9795347at2"/>
<comment type="cofactor">
    <cofactor evidence="1 14 15">
        <name>Zn(2+)</name>
        <dbReference type="ChEBI" id="CHEBI:29105"/>
    </cofactor>
</comment>
<dbReference type="SUPFAM" id="SSF53927">
    <property type="entry name" value="Cytidine deaminase-like"/>
    <property type="match status" value="1"/>
</dbReference>
<evidence type="ECO:0000256" key="3">
    <source>
        <dbReference type="ARBA" id="ARBA00006576"/>
    </source>
</evidence>
<dbReference type="PROSITE" id="PS00903">
    <property type="entry name" value="CYT_DCMP_DEAMINASES_1"/>
    <property type="match status" value="1"/>
</dbReference>
<dbReference type="Proteomes" id="UP000037784">
    <property type="component" value="Unassembled WGS sequence"/>
</dbReference>
<reference evidence="18 20" key="2">
    <citation type="submission" date="2015-07" db="EMBL/GenBank/DDBJ databases">
        <title>Whole genome sequence of Ardenticatena maritima DSM 23922.</title>
        <authorList>
            <person name="Hemp J."/>
            <person name="Ward L.M."/>
            <person name="Pace L.A."/>
            <person name="Fischer W.W."/>
        </authorList>
    </citation>
    <scope>NUCLEOTIDE SEQUENCE [LARGE SCALE GENOMIC DNA]</scope>
    <source>
        <strain evidence="18 20">110S</strain>
    </source>
</reference>
<feature type="binding site" evidence="14">
    <location>
        <position position="84"/>
    </location>
    <ligand>
        <name>Zn(2+)</name>
        <dbReference type="ChEBI" id="CHEBI:29105"/>
        <note>catalytic</note>
    </ligand>
</feature>
<dbReference type="GO" id="GO:0008270">
    <property type="term" value="F:zinc ion binding"/>
    <property type="evidence" value="ECO:0007669"/>
    <property type="project" value="UniProtKB-UniRule"/>
</dbReference>
<dbReference type="AlphaFoldDB" id="A0A0M9UC34"/>
<comment type="catalytic activity">
    <reaction evidence="11 15">
        <text>cytidine + H2O + H(+) = uridine + NH4(+)</text>
        <dbReference type="Rhea" id="RHEA:16069"/>
        <dbReference type="ChEBI" id="CHEBI:15377"/>
        <dbReference type="ChEBI" id="CHEBI:15378"/>
        <dbReference type="ChEBI" id="CHEBI:16704"/>
        <dbReference type="ChEBI" id="CHEBI:17562"/>
        <dbReference type="ChEBI" id="CHEBI:28938"/>
        <dbReference type="EC" id="3.5.4.5"/>
    </reaction>
</comment>
<evidence type="ECO:0000256" key="9">
    <source>
        <dbReference type="ARBA" id="ARBA00032005"/>
    </source>
</evidence>
<evidence type="ECO:0000313" key="17">
    <source>
        <dbReference type="EMBL" id="GAP62417.1"/>
    </source>
</evidence>
<dbReference type="CDD" id="cd01283">
    <property type="entry name" value="cytidine_deaminase"/>
    <property type="match status" value="1"/>
</dbReference>
<dbReference type="STRING" id="872965.SE16_05305"/>
<evidence type="ECO:0000259" key="16">
    <source>
        <dbReference type="PROSITE" id="PS51747"/>
    </source>
</evidence>
<evidence type="ECO:0000256" key="5">
    <source>
        <dbReference type="ARBA" id="ARBA00018266"/>
    </source>
</evidence>
<feature type="active site" description="Proton donor" evidence="12">
    <location>
        <position position="55"/>
    </location>
</feature>
<dbReference type="NCBIfam" id="TIGR01354">
    <property type="entry name" value="cyt_deam_tetra"/>
    <property type="match status" value="1"/>
</dbReference>
<dbReference type="PATRIC" id="fig|872965.6.peg.1086"/>
<dbReference type="Gene3D" id="3.40.140.10">
    <property type="entry name" value="Cytidine Deaminase, domain 2"/>
    <property type="match status" value="1"/>
</dbReference>
<dbReference type="InterPro" id="IPR006262">
    <property type="entry name" value="Cyt_deam_tetra"/>
</dbReference>
<comment type="function">
    <text evidence="2 15">This enzyme scavenges exogenous and endogenous cytidine and 2'-deoxycytidine for UMP synthesis.</text>
</comment>
<organism evidence="17 19">
    <name type="scientific">Ardenticatena maritima</name>
    <dbReference type="NCBI Taxonomy" id="872965"/>
    <lineage>
        <taxon>Bacteria</taxon>
        <taxon>Bacillati</taxon>
        <taxon>Chloroflexota</taxon>
        <taxon>Ardenticatenia</taxon>
        <taxon>Ardenticatenales</taxon>
        <taxon>Ardenticatenaceae</taxon>
        <taxon>Ardenticatena</taxon>
    </lineage>
</organism>
<dbReference type="InterPro" id="IPR016193">
    <property type="entry name" value="Cytidine_deaminase-like"/>
</dbReference>
<proteinExistence type="inferred from homology"/>
<dbReference type="PANTHER" id="PTHR11644:SF2">
    <property type="entry name" value="CYTIDINE DEAMINASE"/>
    <property type="match status" value="1"/>
</dbReference>
<evidence type="ECO:0000256" key="6">
    <source>
        <dbReference type="ARBA" id="ARBA00022723"/>
    </source>
</evidence>
<dbReference type="InterPro" id="IPR002125">
    <property type="entry name" value="CMP_dCMP_dom"/>
</dbReference>
<sequence>MTEQELHRYAVEVRQRAYAPYSRYAVGAVVETEDGTLFAGCNVENAAYPQCMCAERVAIFKAVSEGHRRIRRLLLVTEDGGTPCGGCRSVMAEFGSPEMDVIIATPEKIVKRYRLGDLLLDGFEFRRDAS</sequence>
<evidence type="ECO:0000313" key="18">
    <source>
        <dbReference type="EMBL" id="KPL88262.1"/>
    </source>
</evidence>
<dbReference type="GO" id="GO:0005829">
    <property type="term" value="C:cytosol"/>
    <property type="evidence" value="ECO:0007669"/>
    <property type="project" value="TreeGrafter"/>
</dbReference>
<evidence type="ECO:0000313" key="19">
    <source>
        <dbReference type="Proteomes" id="UP000037784"/>
    </source>
</evidence>
<dbReference type="GO" id="GO:0055086">
    <property type="term" value="P:nucleobase-containing small molecule metabolic process"/>
    <property type="evidence" value="ECO:0007669"/>
    <property type="project" value="UniProtKB-ARBA"/>
</dbReference>
<dbReference type="RefSeq" id="WP_054492347.1">
    <property type="nucleotide sequence ID" value="NZ_BBZA01000056.1"/>
</dbReference>
<dbReference type="FunCoup" id="A0A0M9UC34">
    <property type="interactions" value="111"/>
</dbReference>
<reference evidence="17 19" key="1">
    <citation type="journal article" date="2015" name="Genome Announc.">
        <title>Draft Genome Sequence of a Heterotrophic Facultative Anaerobic Thermophilic Bacterium, Ardenticatena maritima Strain 110ST.</title>
        <authorList>
            <person name="Kawaichi S."/>
            <person name="Yoshida T."/>
            <person name="Sako Y."/>
            <person name="Nakamura R."/>
        </authorList>
    </citation>
    <scope>NUCLEOTIDE SEQUENCE [LARGE SCALE GENOMIC DNA]</scope>
    <source>
        <strain evidence="17 19">110S</strain>
    </source>
</reference>
<evidence type="ECO:0000256" key="10">
    <source>
        <dbReference type="ARBA" id="ARBA00049252"/>
    </source>
</evidence>
<evidence type="ECO:0000256" key="11">
    <source>
        <dbReference type="ARBA" id="ARBA00049558"/>
    </source>
</evidence>
<keyword evidence="19" id="KW-1185">Reference proteome</keyword>
<evidence type="ECO:0000256" key="4">
    <source>
        <dbReference type="ARBA" id="ARBA00012783"/>
    </source>
</evidence>